<reference evidence="1" key="1">
    <citation type="journal article" date="2014" name="Front. Microbiol.">
        <title>High frequency of phylogenetically diverse reductive dehalogenase-homologous genes in deep subseafloor sedimentary metagenomes.</title>
        <authorList>
            <person name="Kawai M."/>
            <person name="Futagami T."/>
            <person name="Toyoda A."/>
            <person name="Takaki Y."/>
            <person name="Nishi S."/>
            <person name="Hori S."/>
            <person name="Arai W."/>
            <person name="Tsubouchi T."/>
            <person name="Morono Y."/>
            <person name="Uchiyama I."/>
            <person name="Ito T."/>
            <person name="Fujiyama A."/>
            <person name="Inagaki F."/>
            <person name="Takami H."/>
        </authorList>
    </citation>
    <scope>NUCLEOTIDE SEQUENCE</scope>
    <source>
        <strain evidence="1">Expedition CK06-06</strain>
    </source>
</reference>
<sequence>MKKYRPGDCGSVTISMTEMQYEVEYGNGMEITGIQREDGEEVT</sequence>
<name>X0W533_9ZZZZ</name>
<comment type="caution">
    <text evidence="1">The sequence shown here is derived from an EMBL/GenBank/DDBJ whole genome shotgun (WGS) entry which is preliminary data.</text>
</comment>
<dbReference type="AlphaFoldDB" id="X0W533"/>
<protein>
    <submittedName>
        <fullName evidence="1">Uncharacterized protein</fullName>
    </submittedName>
</protein>
<proteinExistence type="predicted"/>
<organism evidence="1">
    <name type="scientific">marine sediment metagenome</name>
    <dbReference type="NCBI Taxonomy" id="412755"/>
    <lineage>
        <taxon>unclassified sequences</taxon>
        <taxon>metagenomes</taxon>
        <taxon>ecological metagenomes</taxon>
    </lineage>
</organism>
<dbReference type="EMBL" id="BARS01037384">
    <property type="protein sequence ID" value="GAG25660.1"/>
    <property type="molecule type" value="Genomic_DNA"/>
</dbReference>
<evidence type="ECO:0000313" key="1">
    <source>
        <dbReference type="EMBL" id="GAG25660.1"/>
    </source>
</evidence>
<feature type="non-terminal residue" evidence="1">
    <location>
        <position position="43"/>
    </location>
</feature>
<accession>X0W533</accession>
<gene>
    <name evidence="1" type="ORF">S01H1_57333</name>
</gene>